<feature type="region of interest" description="Disordered" evidence="2">
    <location>
        <begin position="466"/>
        <end position="530"/>
    </location>
</feature>
<organism evidence="6 7">
    <name type="scientific">Mycobacterium malmoense</name>
    <dbReference type="NCBI Taxonomy" id="1780"/>
    <lineage>
        <taxon>Bacteria</taxon>
        <taxon>Bacillati</taxon>
        <taxon>Actinomycetota</taxon>
        <taxon>Actinomycetes</taxon>
        <taxon>Mycobacteriales</taxon>
        <taxon>Mycobacteriaceae</taxon>
        <taxon>Mycobacterium</taxon>
    </lineage>
</organism>
<evidence type="ECO:0000256" key="2">
    <source>
        <dbReference type="SAM" id="MobiDB-lite"/>
    </source>
</evidence>
<dbReference type="AlphaFoldDB" id="A0A1B9D2E9"/>
<dbReference type="InterPro" id="IPR043641">
    <property type="entry name" value="PPE-PPW_C"/>
</dbReference>
<feature type="region of interest" description="Disordered" evidence="2">
    <location>
        <begin position="408"/>
        <end position="427"/>
    </location>
</feature>
<evidence type="ECO:0000313" key="7">
    <source>
        <dbReference type="Proteomes" id="UP000092683"/>
    </source>
</evidence>
<dbReference type="PANTHER" id="PTHR46766">
    <property type="entry name" value="GLUTAMINE-RICH PROTEIN 2"/>
    <property type="match status" value="1"/>
</dbReference>
<dbReference type="EMBL" id="MBEE01000190">
    <property type="protein sequence ID" value="OCB49096.1"/>
    <property type="molecule type" value="Genomic_DNA"/>
</dbReference>
<reference evidence="6 7" key="1">
    <citation type="submission" date="2016-06" db="EMBL/GenBank/DDBJ databases">
        <authorList>
            <person name="Kjaerup R.B."/>
            <person name="Dalgaard T.S."/>
            <person name="Juul-Madsen H.R."/>
        </authorList>
    </citation>
    <scope>NUCLEOTIDE SEQUENCE [LARGE SCALE GENOMIC DNA]</scope>
    <source>
        <strain evidence="6 7">E3012</strain>
    </source>
</reference>
<feature type="compositionally biased region" description="Low complexity" evidence="2">
    <location>
        <begin position="486"/>
        <end position="502"/>
    </location>
</feature>
<protein>
    <recommendedName>
        <fullName evidence="8">PPE family protein</fullName>
    </recommendedName>
</protein>
<evidence type="ECO:0000259" key="4">
    <source>
        <dbReference type="Pfam" id="PF00823"/>
    </source>
</evidence>
<dbReference type="Proteomes" id="UP000092683">
    <property type="component" value="Unassembled WGS sequence"/>
</dbReference>
<evidence type="ECO:0000259" key="5">
    <source>
        <dbReference type="Pfam" id="PF18878"/>
    </source>
</evidence>
<dbReference type="PANTHER" id="PTHR46766:SF1">
    <property type="entry name" value="GLUTAMINE-RICH PROTEIN 2"/>
    <property type="match status" value="1"/>
</dbReference>
<feature type="compositionally biased region" description="Pro residues" evidence="2">
    <location>
        <begin position="323"/>
        <end position="333"/>
    </location>
</feature>
<dbReference type="InterPro" id="IPR038332">
    <property type="entry name" value="PPE_sf"/>
</dbReference>
<dbReference type="Pfam" id="PF00823">
    <property type="entry name" value="PPE"/>
    <property type="match status" value="1"/>
</dbReference>
<dbReference type="RefSeq" id="WP_065482481.1">
    <property type="nucleotide sequence ID" value="NZ_MBEE01000190.1"/>
</dbReference>
<comment type="similarity">
    <text evidence="1">Belongs to the mycobacterial PPE family.</text>
</comment>
<evidence type="ECO:0008006" key="8">
    <source>
        <dbReference type="Google" id="ProtNLM"/>
    </source>
</evidence>
<evidence type="ECO:0000256" key="1">
    <source>
        <dbReference type="ARBA" id="ARBA00010652"/>
    </source>
</evidence>
<accession>A0A1B9D2E9</accession>
<feature type="compositionally biased region" description="Low complexity" evidence="2">
    <location>
        <begin position="334"/>
        <end position="362"/>
    </location>
</feature>
<dbReference type="SUPFAM" id="SSF140459">
    <property type="entry name" value="PE/PPE dimer-like"/>
    <property type="match status" value="1"/>
</dbReference>
<feature type="domain" description="PPE-PPW subfamily C-terminal" evidence="5">
    <location>
        <begin position="477"/>
        <end position="522"/>
    </location>
</feature>
<dbReference type="Gene3D" id="1.20.1260.20">
    <property type="entry name" value="PPE superfamily"/>
    <property type="match status" value="1"/>
</dbReference>
<feature type="compositionally biased region" description="Gly residues" evidence="2">
    <location>
        <begin position="363"/>
        <end position="376"/>
    </location>
</feature>
<feature type="transmembrane region" description="Helical" evidence="3">
    <location>
        <begin position="283"/>
        <end position="306"/>
    </location>
</feature>
<dbReference type="InterPro" id="IPR000030">
    <property type="entry name" value="PPE_dom"/>
</dbReference>
<name>A0A1B9D2E9_MYCMA</name>
<keyword evidence="3" id="KW-0472">Membrane</keyword>
<dbReference type="Pfam" id="PF18878">
    <property type="entry name" value="PPE-PPW"/>
    <property type="match status" value="1"/>
</dbReference>
<comment type="caution">
    <text evidence="6">The sequence shown here is derived from an EMBL/GenBank/DDBJ whole genome shotgun (WGS) entry which is preliminary data.</text>
</comment>
<proteinExistence type="inferred from homology"/>
<evidence type="ECO:0000256" key="3">
    <source>
        <dbReference type="SAM" id="Phobius"/>
    </source>
</evidence>
<keyword evidence="3" id="KW-1133">Transmembrane helix</keyword>
<dbReference type="OrthoDB" id="4753487at2"/>
<gene>
    <name evidence="6" type="ORF">A5677_03415</name>
</gene>
<feature type="domain" description="PPE" evidence="4">
    <location>
        <begin position="6"/>
        <end position="168"/>
    </location>
</feature>
<feature type="region of interest" description="Disordered" evidence="2">
    <location>
        <begin position="323"/>
        <end position="376"/>
    </location>
</feature>
<keyword evidence="3" id="KW-0812">Transmembrane</keyword>
<sequence>MTAPIWIAFPPEVHSSLLSSGPGPGPLLAAAATWSSMSGQYAEAADELGGLLGAAQGGAWEGPTAEQYVAAHAPYLAWLLESSAKSATAAALHETAAGAYTAALAAMPTMPELAANHAVHAALVATNFFGVNTIPIAVNEADYARMWVQAATTMTSYQVTAQSALAAVPATTPAPAIVTPGAEAGVATMQAADTQQQAAQTYPSWQDQLTAWLQQYTKNFAWPVSKDLNPGGWPFPPVPFVNGLASFFGQLGFSPALSSALGWAIFHTLMIFWPFMQAAIQMAVVLAPMVVSALGAAAAGGAAAAITAVSVAAPLSAPAPLPAPATAPAPAAAPAPTAGTAPASVSTAPTMSSAPASTVATPAGGGPVGGGPGVGFGPTATDGMGAGMSDGLYAAALSGLAARGSASGRARRTSAEPAPDDIDAPAAAAAAAAATKKARARRRRAGTATDRAYRYEFMDLDQDLGLDAEDPDTVHPSERGGGPLGFAGAAATSGAARPAGLATLTHGGLSEGPTVPMMPGSWGTADQPSG</sequence>
<feature type="transmembrane region" description="Helical" evidence="3">
    <location>
        <begin position="256"/>
        <end position="276"/>
    </location>
</feature>
<dbReference type="GO" id="GO:0052572">
    <property type="term" value="P:response to host immune response"/>
    <property type="evidence" value="ECO:0007669"/>
    <property type="project" value="TreeGrafter"/>
</dbReference>
<evidence type="ECO:0000313" key="6">
    <source>
        <dbReference type="EMBL" id="OCB49096.1"/>
    </source>
</evidence>